<gene>
    <name evidence="3" type="ORF">LHJ74_13565</name>
</gene>
<keyword evidence="4" id="KW-1185">Reference proteome</keyword>
<protein>
    <submittedName>
        <fullName evidence="3">Recombinase family protein</fullName>
    </submittedName>
</protein>
<evidence type="ECO:0000259" key="2">
    <source>
        <dbReference type="Pfam" id="PF00239"/>
    </source>
</evidence>
<dbReference type="InterPro" id="IPR036162">
    <property type="entry name" value="Resolvase-like_N_sf"/>
</dbReference>
<feature type="domain" description="Resolvase/invertase-type recombinase catalytic" evidence="2">
    <location>
        <begin position="31"/>
        <end position="98"/>
    </location>
</feature>
<sequence>MHSPAHEQDRQPGFQPRLPPRRRHPSSPGQLGHSIQDLVSNGSGLRQRGIGFTPLHEVLDTTTPGGRLMFHVFAALTELIRELIVQGTNEGLAASRARLGPPVGHDRRVDLACPTNGCTPCLCSQSGRGRRQFEA</sequence>
<organism evidence="3 4">
    <name type="scientific">Streptomyces gossypii</name>
    <dbReference type="NCBI Taxonomy" id="2883101"/>
    <lineage>
        <taxon>Bacteria</taxon>
        <taxon>Bacillati</taxon>
        <taxon>Actinomycetota</taxon>
        <taxon>Actinomycetes</taxon>
        <taxon>Kitasatosporales</taxon>
        <taxon>Streptomycetaceae</taxon>
        <taxon>Streptomyces</taxon>
    </lineage>
</organism>
<feature type="compositionally biased region" description="Basic and acidic residues" evidence="1">
    <location>
        <begin position="1"/>
        <end position="10"/>
    </location>
</feature>
<comment type="caution">
    <text evidence="3">The sequence shown here is derived from an EMBL/GenBank/DDBJ whole genome shotgun (WGS) entry which is preliminary data.</text>
</comment>
<dbReference type="InterPro" id="IPR006119">
    <property type="entry name" value="Resolv_N"/>
</dbReference>
<dbReference type="SUPFAM" id="SSF53041">
    <property type="entry name" value="Resolvase-like"/>
    <property type="match status" value="1"/>
</dbReference>
<evidence type="ECO:0000256" key="1">
    <source>
        <dbReference type="SAM" id="MobiDB-lite"/>
    </source>
</evidence>
<dbReference type="Pfam" id="PF00239">
    <property type="entry name" value="Resolvase"/>
    <property type="match status" value="1"/>
</dbReference>
<name>A0ABT2JSS3_9ACTN</name>
<reference evidence="3 4" key="1">
    <citation type="submission" date="2021-10" db="EMBL/GenBank/DDBJ databases">
        <title>Streptomyces gossypii sp. nov., isolated from soil collected from cotton field.</title>
        <authorList>
            <person name="Ge X."/>
            <person name="Chen X."/>
            <person name="Liu W."/>
        </authorList>
    </citation>
    <scope>NUCLEOTIDE SEQUENCE [LARGE SCALE GENOMIC DNA]</scope>
    <source>
        <strain evidence="3 4">N2-109</strain>
    </source>
</reference>
<proteinExistence type="predicted"/>
<evidence type="ECO:0000313" key="3">
    <source>
        <dbReference type="EMBL" id="MCT2590925.1"/>
    </source>
</evidence>
<dbReference type="Proteomes" id="UP001156389">
    <property type="component" value="Unassembled WGS sequence"/>
</dbReference>
<dbReference type="Gene3D" id="3.40.50.1390">
    <property type="entry name" value="Resolvase, N-terminal catalytic domain"/>
    <property type="match status" value="1"/>
</dbReference>
<evidence type="ECO:0000313" key="4">
    <source>
        <dbReference type="Proteomes" id="UP001156389"/>
    </source>
</evidence>
<accession>A0ABT2JSS3</accession>
<dbReference type="EMBL" id="JAJAGO010000006">
    <property type="protein sequence ID" value="MCT2590925.1"/>
    <property type="molecule type" value="Genomic_DNA"/>
</dbReference>
<feature type="region of interest" description="Disordered" evidence="1">
    <location>
        <begin position="1"/>
        <end position="43"/>
    </location>
</feature>